<evidence type="ECO:0000313" key="6">
    <source>
        <dbReference type="Proteomes" id="UP001428341"/>
    </source>
</evidence>
<feature type="compositionally biased region" description="Low complexity" evidence="2">
    <location>
        <begin position="84"/>
        <end position="109"/>
    </location>
</feature>
<proteinExistence type="predicted"/>
<feature type="transmembrane region" description="Helical" evidence="3">
    <location>
        <begin position="637"/>
        <end position="654"/>
    </location>
</feature>
<feature type="transmembrane region" description="Helical" evidence="3">
    <location>
        <begin position="740"/>
        <end position="760"/>
    </location>
</feature>
<accession>A0AAP0LK52</accession>
<dbReference type="InterPro" id="IPR004853">
    <property type="entry name" value="Sugar_P_trans_dom"/>
</dbReference>
<dbReference type="Proteomes" id="UP001428341">
    <property type="component" value="Unassembled WGS sequence"/>
</dbReference>
<dbReference type="SUPFAM" id="SSF56399">
    <property type="entry name" value="ADP-ribosylation"/>
    <property type="match status" value="1"/>
</dbReference>
<dbReference type="PANTHER" id="PTHR31681">
    <property type="entry name" value="C2H2-LIKE ZINC FINGER PROTEIN"/>
    <property type="match status" value="1"/>
</dbReference>
<evidence type="ECO:0000256" key="3">
    <source>
        <dbReference type="SAM" id="Phobius"/>
    </source>
</evidence>
<evidence type="ECO:0000313" key="5">
    <source>
        <dbReference type="EMBL" id="KAK9176203.1"/>
    </source>
</evidence>
<evidence type="ECO:0000256" key="2">
    <source>
        <dbReference type="SAM" id="MobiDB-lite"/>
    </source>
</evidence>
<feature type="region of interest" description="Disordered" evidence="2">
    <location>
        <begin position="36"/>
        <end position="62"/>
    </location>
</feature>
<keyword evidence="3" id="KW-1133">Transmembrane helix</keyword>
<feature type="transmembrane region" description="Helical" evidence="3">
    <location>
        <begin position="557"/>
        <end position="575"/>
    </location>
</feature>
<dbReference type="PROSITE" id="PS00028">
    <property type="entry name" value="ZINC_FINGER_C2H2_1"/>
    <property type="match status" value="1"/>
</dbReference>
<organism evidence="5 6">
    <name type="scientific">Citrus x changshan-huyou</name>
    <dbReference type="NCBI Taxonomy" id="2935761"/>
    <lineage>
        <taxon>Eukaryota</taxon>
        <taxon>Viridiplantae</taxon>
        <taxon>Streptophyta</taxon>
        <taxon>Embryophyta</taxon>
        <taxon>Tracheophyta</taxon>
        <taxon>Spermatophyta</taxon>
        <taxon>Magnoliopsida</taxon>
        <taxon>eudicotyledons</taxon>
        <taxon>Gunneridae</taxon>
        <taxon>Pentapetalae</taxon>
        <taxon>rosids</taxon>
        <taxon>malvids</taxon>
        <taxon>Sapindales</taxon>
        <taxon>Rutaceae</taxon>
        <taxon>Aurantioideae</taxon>
        <taxon>Citrus</taxon>
    </lineage>
</organism>
<evidence type="ECO:0000259" key="4">
    <source>
        <dbReference type="PROSITE" id="PS50157"/>
    </source>
</evidence>
<dbReference type="AlphaFoldDB" id="A0AAP0LK52"/>
<keyword evidence="3" id="KW-0472">Membrane</keyword>
<dbReference type="InterPro" id="IPR013087">
    <property type="entry name" value="Znf_C2H2_type"/>
</dbReference>
<name>A0AAP0LK52_9ROSI</name>
<keyword evidence="6" id="KW-1185">Reference proteome</keyword>
<keyword evidence="1" id="KW-0862">Zinc</keyword>
<sequence length="788" mass="87114">MAKTTVSIGSFFYKFLSLFLLLLHLGCFIFPSNNNPSPTRKKRKASPLSPSPYSPSRLKTKPHKALSSSWSYLKRIFSNSKTLKPSLSQTSSTSSTSNIISSARSSQHSLVPPDHQIHLSDISPSVPESDISAADHNPFFPLRNDIFPCTACGEIFQKPHLLEQHQSIKHAVSELIDGDSGKNIVNIIFKTGWSNKERNPEIHRILKIHNSSKILSRFEEYRELVKTKAARNGAVRKRDERCIADGNELLRFYCSTFVCDLGQSGNSSICNQTYCSVCGIIKSGFSPKLDGISTLSSSWRAHVAIPEEIEEEFKFMNLKRAMLVCRVVAGRVGCDADDDVDMAKENGGFDSVVGRGAGGVHSRVDDDEELLVFNPRAVLPCFVIVYTVSREMVIEEYGIQNRMAIAPNLGVGDMSNFKLDVVIHGDSEEAAASSPNRKVTVSETRNIQNQGYTGLTDRLFRGSRAAVGGNFKLPVEGDEKREHGPAVKSGPLISGTAYCISSCSMTLLNKVVLSTYNFNAGISLMFYQNLISTLVVAVLGFFGAVSVEKLNWKLIKLWIPVNLIFIGMLVSGMYSLKYINIAMVTILKNMTNILTAVGELYMFRKRQNQKVWTAMFLMIISAVSGSITDLSFDTKGYAWQIVNCILTASYSLTLRRVMDKAKQATRSGSLNEVSMVLLNNLLSLPFAMFLILIFDEWRYVMNTGVIELPMFWVAATASGFLGLAISFTSMWFLQQTGPTTYSLVGSLNKIPISLAGLVLFNVPLSVPNMFSILFGLFAGIFFARAKMS</sequence>
<dbReference type="PANTHER" id="PTHR31681:SF4">
    <property type="entry name" value="C2H2-LIKE ZINC FINGER PROTEIN"/>
    <property type="match status" value="1"/>
</dbReference>
<dbReference type="EMBL" id="JBCGBO010000025">
    <property type="protein sequence ID" value="KAK9176203.1"/>
    <property type="molecule type" value="Genomic_DNA"/>
</dbReference>
<keyword evidence="1" id="KW-0863">Zinc-finger</keyword>
<feature type="transmembrane region" description="Helical" evidence="3">
    <location>
        <begin position="675"/>
        <end position="694"/>
    </location>
</feature>
<feature type="transmembrane region" description="Helical" evidence="3">
    <location>
        <begin position="766"/>
        <end position="783"/>
    </location>
</feature>
<feature type="transmembrane region" description="Helical" evidence="3">
    <location>
        <begin position="611"/>
        <end position="631"/>
    </location>
</feature>
<feature type="transmembrane region" description="Helical" evidence="3">
    <location>
        <begin position="581"/>
        <end position="602"/>
    </location>
</feature>
<dbReference type="GO" id="GO:0008270">
    <property type="term" value="F:zinc ion binding"/>
    <property type="evidence" value="ECO:0007669"/>
    <property type="project" value="UniProtKB-KW"/>
</dbReference>
<gene>
    <name evidence="5" type="ORF">WN944_028217</name>
</gene>
<feature type="transmembrane region" description="Helical" evidence="3">
    <location>
        <begin position="12"/>
        <end position="31"/>
    </location>
</feature>
<dbReference type="PROSITE" id="PS50157">
    <property type="entry name" value="ZINC_FINGER_C2H2_2"/>
    <property type="match status" value="1"/>
</dbReference>
<keyword evidence="1" id="KW-0479">Metal-binding</keyword>
<protein>
    <recommendedName>
        <fullName evidence="4">C2H2-type domain-containing protein</fullName>
    </recommendedName>
</protein>
<feature type="transmembrane region" description="Helical" evidence="3">
    <location>
        <begin position="524"/>
        <end position="545"/>
    </location>
</feature>
<keyword evidence="3" id="KW-0812">Transmembrane</keyword>
<dbReference type="Gene3D" id="3.90.228.10">
    <property type="match status" value="1"/>
</dbReference>
<feature type="region of interest" description="Disordered" evidence="2">
    <location>
        <begin position="84"/>
        <end position="129"/>
    </location>
</feature>
<comment type="caution">
    <text evidence="5">The sequence shown here is derived from an EMBL/GenBank/DDBJ whole genome shotgun (WGS) entry which is preliminary data.</text>
</comment>
<evidence type="ECO:0000256" key="1">
    <source>
        <dbReference type="PROSITE-ProRule" id="PRU00042"/>
    </source>
</evidence>
<dbReference type="Pfam" id="PF03151">
    <property type="entry name" value="TPT"/>
    <property type="match status" value="1"/>
</dbReference>
<feature type="transmembrane region" description="Helical" evidence="3">
    <location>
        <begin position="710"/>
        <end position="733"/>
    </location>
</feature>
<feature type="domain" description="C2H2-type" evidence="4">
    <location>
        <begin position="147"/>
        <end position="175"/>
    </location>
</feature>
<reference evidence="5 6" key="1">
    <citation type="submission" date="2024-05" db="EMBL/GenBank/DDBJ databases">
        <title>Haplotype-resolved chromosome-level genome assembly of Huyou (Citrus changshanensis).</title>
        <authorList>
            <person name="Miao C."/>
            <person name="Chen W."/>
            <person name="Wu Y."/>
            <person name="Wang L."/>
            <person name="Zhao S."/>
            <person name="Grierson D."/>
            <person name="Xu C."/>
            <person name="Chen K."/>
        </authorList>
    </citation>
    <scope>NUCLEOTIDE SEQUENCE [LARGE SCALE GENOMIC DNA]</scope>
    <source>
        <strain evidence="5">01-14</strain>
        <tissue evidence="5">Leaf</tissue>
    </source>
</reference>